<dbReference type="SUPFAM" id="SSF50978">
    <property type="entry name" value="WD40 repeat-like"/>
    <property type="match status" value="1"/>
</dbReference>
<dbReference type="InterPro" id="IPR036322">
    <property type="entry name" value="WD40_repeat_dom_sf"/>
</dbReference>
<organism evidence="2 3">
    <name type="scientific">Phanerochaete carnosa (strain HHB-10118-sp)</name>
    <name type="common">White-rot fungus</name>
    <name type="synonym">Peniophora carnosa</name>
    <dbReference type="NCBI Taxonomy" id="650164"/>
    <lineage>
        <taxon>Eukaryota</taxon>
        <taxon>Fungi</taxon>
        <taxon>Dikarya</taxon>
        <taxon>Basidiomycota</taxon>
        <taxon>Agaricomycotina</taxon>
        <taxon>Agaricomycetes</taxon>
        <taxon>Polyporales</taxon>
        <taxon>Phanerochaetaceae</taxon>
        <taxon>Phanerochaete</taxon>
    </lineage>
</organism>
<dbReference type="GeneID" id="18916907"/>
<dbReference type="AlphaFoldDB" id="K5W532"/>
<dbReference type="Pfam" id="PF25499">
    <property type="entry name" value="Beta-prop_pof12"/>
    <property type="match status" value="1"/>
</dbReference>
<reference evidence="2 3" key="1">
    <citation type="journal article" date="2012" name="BMC Genomics">
        <title>Comparative genomics of the white-rot fungi, Phanerochaete carnosa and P. chrysosporium, to elucidate the genetic basis of the distinct wood types they colonize.</title>
        <authorList>
            <person name="Suzuki H."/>
            <person name="MacDonald J."/>
            <person name="Syed K."/>
            <person name="Salamov A."/>
            <person name="Hori C."/>
            <person name="Aerts A."/>
            <person name="Henrissat B."/>
            <person name="Wiebenga A."/>
            <person name="vanKuyk P.A."/>
            <person name="Barry K."/>
            <person name="Lindquist E."/>
            <person name="LaButti K."/>
            <person name="Lapidus A."/>
            <person name="Lucas S."/>
            <person name="Coutinho P."/>
            <person name="Gong Y."/>
            <person name="Samejima M."/>
            <person name="Mahadevan R."/>
            <person name="Abou-Zaid M."/>
            <person name="de Vries R.P."/>
            <person name="Igarashi K."/>
            <person name="Yadav J.S."/>
            <person name="Grigoriev I.V."/>
            <person name="Master E.R."/>
        </authorList>
    </citation>
    <scope>NUCLEOTIDE SEQUENCE [LARGE SCALE GENOMIC DNA]</scope>
    <source>
        <strain evidence="2 3">HHB-10118-sp</strain>
    </source>
</reference>
<dbReference type="InParanoid" id="K5W532"/>
<dbReference type="KEGG" id="pco:PHACADRAFT_257650"/>
<dbReference type="STRING" id="650164.K5W532"/>
<name>K5W532_PHACS</name>
<evidence type="ECO:0000313" key="2">
    <source>
        <dbReference type="EMBL" id="EKM54054.1"/>
    </source>
</evidence>
<dbReference type="RefSeq" id="XP_007396757.1">
    <property type="nucleotide sequence ID" value="XM_007396695.1"/>
</dbReference>
<protein>
    <submittedName>
        <fullName evidence="2">Uncharacterized protein</fullName>
    </submittedName>
</protein>
<feature type="region of interest" description="Disordered" evidence="1">
    <location>
        <begin position="284"/>
        <end position="326"/>
    </location>
</feature>
<dbReference type="Gene3D" id="2.130.10.10">
    <property type="entry name" value="YVTN repeat-like/Quinoprotein amine dehydrogenase"/>
    <property type="match status" value="1"/>
</dbReference>
<gene>
    <name evidence="2" type="ORF">PHACADRAFT_257650</name>
</gene>
<evidence type="ECO:0000256" key="1">
    <source>
        <dbReference type="SAM" id="MobiDB-lite"/>
    </source>
</evidence>
<dbReference type="HOGENOM" id="CLU_020801_1_0_1"/>
<dbReference type="Proteomes" id="UP000008370">
    <property type="component" value="Unassembled WGS sequence"/>
</dbReference>
<evidence type="ECO:0000313" key="3">
    <source>
        <dbReference type="Proteomes" id="UP000008370"/>
    </source>
</evidence>
<feature type="compositionally biased region" description="Low complexity" evidence="1">
    <location>
        <begin position="300"/>
        <end position="324"/>
    </location>
</feature>
<sequence length="442" mass="47839">MPEDFRDWKWMFRISSNWRTGRCSVERLHAEPELSQSVPDSADRALYGTHVLLAGTLTITTVKTQSEHPELQLVSPFHGMHSLICHTPRSQPSTFVTALALDQSPPAHAHCVRLAAFLSTGEFVVFSVNHHHPTQSIKQLAYLPAASIPRTTPIIQAALHGRLLATLSRSFHLSLYELSSGNIIHKQTLSSFTSHPPSSLVLTPSGTGTYKLIIAYAIPVFPAHWSVGATELIITTSPSFVVSSSRTIRAYDVPSGWIDEHKLRLMREQWGRRVGRVADTQTDGKWVVLAPGDPPPLANTDSTPDSGSDSPSAPSSPSSSTTSSFIASRMHSPSSLQLYRLYLPSGSSPPKLTYVRSLHGQLGPVTALALADGRCVSLGANGSIWVWDLEAGTGAEVFVGASPADGDAPVAEVPVTKGHVVFDERRIISADARGVEVRRFDI</sequence>
<dbReference type="InterPro" id="IPR015943">
    <property type="entry name" value="WD40/YVTN_repeat-like_dom_sf"/>
</dbReference>
<keyword evidence="3" id="KW-1185">Reference proteome</keyword>
<proteinExistence type="predicted"/>
<dbReference type="OrthoDB" id="3219396at2759"/>
<dbReference type="EMBL" id="JH930473">
    <property type="protein sequence ID" value="EKM54054.1"/>
    <property type="molecule type" value="Genomic_DNA"/>
</dbReference>
<accession>K5W532</accession>